<feature type="transmembrane region" description="Helical" evidence="9">
    <location>
        <begin position="59"/>
        <end position="79"/>
    </location>
</feature>
<feature type="domain" description="CBS" evidence="10">
    <location>
        <begin position="283"/>
        <end position="339"/>
    </location>
</feature>
<keyword evidence="4 9" id="KW-1133">Transmembrane helix</keyword>
<protein>
    <submittedName>
        <fullName evidence="12">Putative hemolysin</fullName>
    </submittedName>
</protein>
<dbReference type="OrthoDB" id="53218at2157"/>
<evidence type="ECO:0000256" key="6">
    <source>
        <dbReference type="ARBA" id="ARBA00023136"/>
    </source>
</evidence>
<feature type="domain" description="CBS" evidence="10">
    <location>
        <begin position="219"/>
        <end position="280"/>
    </location>
</feature>
<dbReference type="PANTHER" id="PTHR22777:SF17">
    <property type="entry name" value="UPF0053 PROTEIN SLL0260"/>
    <property type="match status" value="1"/>
</dbReference>
<keyword evidence="3" id="KW-0677">Repeat</keyword>
<dbReference type="AlphaFoldDB" id="A0A1G9ATI0"/>
<evidence type="ECO:0000313" key="12">
    <source>
        <dbReference type="EMBL" id="SDK30639.1"/>
    </source>
</evidence>
<reference evidence="12 13" key="1">
    <citation type="submission" date="2016-10" db="EMBL/GenBank/DDBJ databases">
        <authorList>
            <person name="Varghese N."/>
            <person name="Submissions S."/>
        </authorList>
    </citation>
    <scope>NUCLEOTIDE SEQUENCE [LARGE SCALE GENOMIC DNA]</scope>
    <source>
        <strain evidence="12 13">DSM 2373</strain>
    </source>
</reference>
<dbReference type="Pfam" id="PF03471">
    <property type="entry name" value="CorC_HlyC"/>
    <property type="match status" value="1"/>
</dbReference>
<comment type="subcellular location">
    <subcellularLocation>
        <location evidence="1">Membrane</location>
        <topology evidence="1">Multi-pass membrane protein</topology>
    </subcellularLocation>
</comment>
<accession>A0A1G9ATI0</accession>
<dbReference type="InterPro" id="IPR046342">
    <property type="entry name" value="CBS_dom_sf"/>
</dbReference>
<dbReference type="RefSeq" id="WP_066958572.1">
    <property type="nucleotide sequence ID" value="NZ_BCNX01000010.1"/>
</dbReference>
<keyword evidence="5 8" id="KW-0129">CBS domain</keyword>
<dbReference type="SMART" id="SM01091">
    <property type="entry name" value="CorC_HlyC"/>
    <property type="match status" value="1"/>
</dbReference>
<evidence type="ECO:0000259" key="11">
    <source>
        <dbReference type="PROSITE" id="PS51846"/>
    </source>
</evidence>
<feature type="transmembrane region" description="Helical" evidence="9">
    <location>
        <begin position="99"/>
        <end position="124"/>
    </location>
</feature>
<dbReference type="PANTHER" id="PTHR22777">
    <property type="entry name" value="HEMOLYSIN-RELATED"/>
    <property type="match status" value="1"/>
</dbReference>
<name>A0A1G9ATI0_9EURY</name>
<proteinExistence type="predicted"/>
<keyword evidence="7" id="KW-0486">Methionine biosynthesis</keyword>
<feature type="domain" description="CNNM transmembrane" evidence="11">
    <location>
        <begin position="1"/>
        <end position="200"/>
    </location>
</feature>
<evidence type="ECO:0000256" key="9">
    <source>
        <dbReference type="SAM" id="Phobius"/>
    </source>
</evidence>
<dbReference type="Pfam" id="PF00571">
    <property type="entry name" value="CBS"/>
    <property type="match status" value="2"/>
</dbReference>
<keyword evidence="7" id="KW-0028">Amino-acid biosynthesis</keyword>
<evidence type="ECO:0000313" key="13">
    <source>
        <dbReference type="Proteomes" id="UP000326500"/>
    </source>
</evidence>
<dbReference type="PROSITE" id="PS51846">
    <property type="entry name" value="CNNM"/>
    <property type="match status" value="1"/>
</dbReference>
<dbReference type="PROSITE" id="PS51371">
    <property type="entry name" value="CBS"/>
    <property type="match status" value="2"/>
</dbReference>
<dbReference type="GO" id="GO:0050660">
    <property type="term" value="F:flavin adenine dinucleotide binding"/>
    <property type="evidence" value="ECO:0007669"/>
    <property type="project" value="InterPro"/>
</dbReference>
<dbReference type="Gene3D" id="3.30.465.10">
    <property type="match status" value="1"/>
</dbReference>
<evidence type="ECO:0000259" key="10">
    <source>
        <dbReference type="PROSITE" id="PS51371"/>
    </source>
</evidence>
<evidence type="ECO:0000256" key="2">
    <source>
        <dbReference type="ARBA" id="ARBA00022692"/>
    </source>
</evidence>
<dbReference type="InterPro" id="IPR002550">
    <property type="entry name" value="CNNM"/>
</dbReference>
<evidence type="ECO:0000256" key="4">
    <source>
        <dbReference type="ARBA" id="ARBA00022989"/>
    </source>
</evidence>
<evidence type="ECO:0000256" key="5">
    <source>
        <dbReference type="ARBA" id="ARBA00023122"/>
    </source>
</evidence>
<dbReference type="InterPro" id="IPR016169">
    <property type="entry name" value="FAD-bd_PCMH_sub2"/>
</dbReference>
<dbReference type="InterPro" id="IPR000644">
    <property type="entry name" value="CBS_dom"/>
</dbReference>
<evidence type="ECO:0000256" key="3">
    <source>
        <dbReference type="ARBA" id="ARBA00022737"/>
    </source>
</evidence>
<organism evidence="12 13">
    <name type="scientific">Methanoculleus thermophilus</name>
    <dbReference type="NCBI Taxonomy" id="2200"/>
    <lineage>
        <taxon>Archaea</taxon>
        <taxon>Methanobacteriati</taxon>
        <taxon>Methanobacteriota</taxon>
        <taxon>Stenosarchaea group</taxon>
        <taxon>Methanomicrobia</taxon>
        <taxon>Methanomicrobiales</taxon>
        <taxon>Methanomicrobiaceae</taxon>
        <taxon>Methanoculleus</taxon>
    </lineage>
</organism>
<sequence>MPVVTDILIIILLIFANGFFSMAEFALVSAKPSRLQKRAEDGDAGAAAALELANDPTQFLSTIQVGITLVGIVNGAYGGATLSGPLAEVLAGVPLFAPYSSLLAGVLVVAAITYLTLVIGELVPKRVAMNNAERIARLVSRPIRLLSIAAAPLIRVLSISTEGVLMALGMRQPSGPEVTEEDVRILIGQATRAGVFQEAEQDMVESVFRLGDRRVSMLMTPRPDIVAVDVEAPPEENWRKMVESGHIYFPVYREHLDNLLGIVSVRNLWARTISGESPDIAKAIEPALFVPESVLALTVLERFKTSRARIALVTDEYGSIQGLVTIHDIMESIVGDIPSTEYPPEGTAIRREDGSWLLDGLLPIDEFHDLLGVGTLPGEGRGYYQTLGGFVMMYLERTPNTGDRFTWNNLRFEVVDMDGHRVDKVLVTPIGKKKVESILSQQD</sequence>
<dbReference type="GO" id="GO:0009086">
    <property type="term" value="P:methionine biosynthetic process"/>
    <property type="evidence" value="ECO:0007669"/>
    <property type="project" value="UniProtKB-KW"/>
</dbReference>
<dbReference type="EMBL" id="FNFT01000007">
    <property type="protein sequence ID" value="SDK30639.1"/>
    <property type="molecule type" value="Genomic_DNA"/>
</dbReference>
<feature type="transmembrane region" description="Helical" evidence="9">
    <location>
        <begin position="6"/>
        <end position="28"/>
    </location>
</feature>
<evidence type="ECO:0000256" key="1">
    <source>
        <dbReference type="ARBA" id="ARBA00004141"/>
    </source>
</evidence>
<dbReference type="Gene3D" id="3.10.580.10">
    <property type="entry name" value="CBS-domain"/>
    <property type="match status" value="1"/>
</dbReference>
<dbReference type="GO" id="GO:0005886">
    <property type="term" value="C:plasma membrane"/>
    <property type="evidence" value="ECO:0007669"/>
    <property type="project" value="TreeGrafter"/>
</dbReference>
<keyword evidence="6 9" id="KW-0472">Membrane</keyword>
<dbReference type="InterPro" id="IPR005170">
    <property type="entry name" value="Transptr-assoc_dom"/>
</dbReference>
<gene>
    <name evidence="12" type="ORF">SAMN04488571_10723</name>
</gene>
<keyword evidence="2 9" id="KW-0812">Transmembrane</keyword>
<dbReference type="FunFam" id="3.30.465.10:FF:000023">
    <property type="entry name" value="Magnesium and cobalt transporter"/>
    <property type="match status" value="1"/>
</dbReference>
<evidence type="ECO:0000256" key="7">
    <source>
        <dbReference type="ARBA" id="ARBA00023167"/>
    </source>
</evidence>
<dbReference type="STRING" id="2200.GCA_001571405_02064"/>
<dbReference type="Proteomes" id="UP000326500">
    <property type="component" value="Unassembled WGS sequence"/>
</dbReference>
<keyword evidence="13" id="KW-1185">Reference proteome</keyword>
<dbReference type="SUPFAM" id="SSF56176">
    <property type="entry name" value="FAD-binding/transporter-associated domain-like"/>
    <property type="match status" value="1"/>
</dbReference>
<dbReference type="InterPro" id="IPR036318">
    <property type="entry name" value="FAD-bd_PCMH-like_sf"/>
</dbReference>
<feature type="transmembrane region" description="Helical" evidence="9">
    <location>
        <begin position="145"/>
        <end position="168"/>
    </location>
</feature>
<dbReference type="InterPro" id="IPR044751">
    <property type="entry name" value="Ion_transp-like_CBS"/>
</dbReference>
<dbReference type="Pfam" id="PF01595">
    <property type="entry name" value="CNNM"/>
    <property type="match status" value="1"/>
</dbReference>
<evidence type="ECO:0000256" key="8">
    <source>
        <dbReference type="PROSITE-ProRule" id="PRU00703"/>
    </source>
</evidence>
<dbReference type="CDD" id="cd04590">
    <property type="entry name" value="CBS_pair_CorC_HlyC_assoc"/>
    <property type="match status" value="1"/>
</dbReference>
<dbReference type="SUPFAM" id="SSF54631">
    <property type="entry name" value="CBS-domain pair"/>
    <property type="match status" value="1"/>
</dbReference>